<dbReference type="EMBL" id="MVGT01001150">
    <property type="protein sequence ID" value="OVA13313.1"/>
    <property type="molecule type" value="Genomic_DNA"/>
</dbReference>
<evidence type="ECO:0000256" key="1">
    <source>
        <dbReference type="SAM" id="MobiDB-lite"/>
    </source>
</evidence>
<dbReference type="InParanoid" id="A0A200QS94"/>
<accession>A0A200QS94</accession>
<keyword evidence="3" id="KW-1185">Reference proteome</keyword>
<feature type="region of interest" description="Disordered" evidence="1">
    <location>
        <begin position="1"/>
        <end position="119"/>
    </location>
</feature>
<name>A0A200QS94_MACCD</name>
<feature type="compositionally biased region" description="Polar residues" evidence="1">
    <location>
        <begin position="89"/>
        <end position="100"/>
    </location>
</feature>
<organism evidence="2 3">
    <name type="scientific">Macleaya cordata</name>
    <name type="common">Five-seeded plume-poppy</name>
    <name type="synonym">Bocconia cordata</name>
    <dbReference type="NCBI Taxonomy" id="56857"/>
    <lineage>
        <taxon>Eukaryota</taxon>
        <taxon>Viridiplantae</taxon>
        <taxon>Streptophyta</taxon>
        <taxon>Embryophyta</taxon>
        <taxon>Tracheophyta</taxon>
        <taxon>Spermatophyta</taxon>
        <taxon>Magnoliopsida</taxon>
        <taxon>Ranunculales</taxon>
        <taxon>Papaveraceae</taxon>
        <taxon>Papaveroideae</taxon>
        <taxon>Macleaya</taxon>
    </lineage>
</organism>
<feature type="compositionally biased region" description="Polar residues" evidence="1">
    <location>
        <begin position="107"/>
        <end position="119"/>
    </location>
</feature>
<sequence>MDAVQDQSAGSGNSARSKLRYPLRSATKANKDNSAMAEISNSSVPPKRGRPPSNVSKSVSVLDVSGKKSTTTKSTRRLSVPAKAAASPLTRSIGSITPISETRMKRSTNGQGKSETPISDISKSVNRRKFSVLSSASYWLSQIKLSESAAKHSISVGFFKLALESGCEPLQRMRDELKSYARRHNLVELGEPVKELLRSYNIVEDLEQLQVSETCSLVPEATQSSSEDCRSSSSTAGASKLKPKSLNSKNIQVSPVAESAKKESNRKIPTTGNRLSLNKNSMRSKPDADIKGVNEQKKPQKPSKVETKKEKVKPKNQGKKSASEKDSVDPLPAEETQQEDKENMDAQQLEEISLTQ</sequence>
<dbReference type="PANTHER" id="PTHR34468:SF2">
    <property type="entry name" value="MICROTUBULE-ASSOCIATED FUTSCH-LIKE PROTEIN"/>
    <property type="match status" value="1"/>
</dbReference>
<gene>
    <name evidence="2" type="ORF">BVC80_285g28</name>
</gene>
<dbReference type="FunCoup" id="A0A200QS94">
    <property type="interactions" value="327"/>
</dbReference>
<reference evidence="2 3" key="1">
    <citation type="journal article" date="2017" name="Mol. Plant">
        <title>The Genome of Medicinal Plant Macleaya cordata Provides New Insights into Benzylisoquinoline Alkaloids Metabolism.</title>
        <authorList>
            <person name="Liu X."/>
            <person name="Liu Y."/>
            <person name="Huang P."/>
            <person name="Ma Y."/>
            <person name="Qing Z."/>
            <person name="Tang Q."/>
            <person name="Cao H."/>
            <person name="Cheng P."/>
            <person name="Zheng Y."/>
            <person name="Yuan Z."/>
            <person name="Zhou Y."/>
            <person name="Liu J."/>
            <person name="Tang Z."/>
            <person name="Zhuo Y."/>
            <person name="Zhang Y."/>
            <person name="Yu L."/>
            <person name="Huang J."/>
            <person name="Yang P."/>
            <person name="Peng Q."/>
            <person name="Zhang J."/>
            <person name="Jiang W."/>
            <person name="Zhang Z."/>
            <person name="Lin K."/>
            <person name="Ro D.K."/>
            <person name="Chen X."/>
            <person name="Xiong X."/>
            <person name="Shang Y."/>
            <person name="Huang S."/>
            <person name="Zeng J."/>
        </authorList>
    </citation>
    <scope>NUCLEOTIDE SEQUENCE [LARGE SCALE GENOMIC DNA]</scope>
    <source>
        <strain evidence="3">cv. BLH2017</strain>
        <tissue evidence="2">Root</tissue>
    </source>
</reference>
<feature type="compositionally biased region" description="Polar residues" evidence="1">
    <location>
        <begin position="1"/>
        <end position="16"/>
    </location>
</feature>
<comment type="caution">
    <text evidence="2">The sequence shown here is derived from an EMBL/GenBank/DDBJ whole genome shotgun (WGS) entry which is preliminary data.</text>
</comment>
<feature type="compositionally biased region" description="Basic and acidic residues" evidence="1">
    <location>
        <begin position="284"/>
        <end position="309"/>
    </location>
</feature>
<dbReference type="PANTHER" id="PTHR34468">
    <property type="entry name" value="MICROTUBULE-ASSOCIATED FUTSCH-LIKE PROTEIN"/>
    <property type="match status" value="1"/>
</dbReference>
<feature type="compositionally biased region" description="Polar residues" evidence="1">
    <location>
        <begin position="267"/>
        <end position="283"/>
    </location>
</feature>
<protein>
    <submittedName>
        <fullName evidence="2">Uncharacterized protein</fullName>
    </submittedName>
</protein>
<feature type="region of interest" description="Disordered" evidence="1">
    <location>
        <begin position="220"/>
        <end position="356"/>
    </location>
</feature>
<dbReference type="Proteomes" id="UP000195402">
    <property type="component" value="Unassembled WGS sequence"/>
</dbReference>
<dbReference type="OrthoDB" id="1930709at2759"/>
<dbReference type="STRING" id="56857.A0A200QS94"/>
<proteinExistence type="predicted"/>
<dbReference type="AlphaFoldDB" id="A0A200QS94"/>
<evidence type="ECO:0000313" key="3">
    <source>
        <dbReference type="Proteomes" id="UP000195402"/>
    </source>
</evidence>
<evidence type="ECO:0000313" key="2">
    <source>
        <dbReference type="EMBL" id="OVA13313.1"/>
    </source>
</evidence>
<dbReference type="OMA" id="HMNKMEN"/>